<feature type="compositionally biased region" description="Low complexity" evidence="7">
    <location>
        <begin position="312"/>
        <end position="326"/>
    </location>
</feature>
<dbReference type="Proteomes" id="UP001220324">
    <property type="component" value="Unassembled WGS sequence"/>
</dbReference>
<name>A0AAD6CXH9_9EURO</name>
<dbReference type="Gene3D" id="3.30.565.10">
    <property type="entry name" value="Histidine kinase-like ATPase, C-terminal domain"/>
    <property type="match status" value="1"/>
</dbReference>
<feature type="compositionally biased region" description="Low complexity" evidence="7">
    <location>
        <begin position="1097"/>
        <end position="1106"/>
    </location>
</feature>
<feature type="modified residue" description="4-aspartylphosphate" evidence="6">
    <location>
        <position position="1176"/>
    </location>
</feature>
<evidence type="ECO:0000313" key="10">
    <source>
        <dbReference type="EMBL" id="KAJ5541256.1"/>
    </source>
</evidence>
<evidence type="ECO:0000256" key="6">
    <source>
        <dbReference type="PROSITE-ProRule" id="PRU00169"/>
    </source>
</evidence>
<reference evidence="10 11" key="1">
    <citation type="journal article" date="2023" name="IMA Fungus">
        <title>Comparative genomic study of the Penicillium genus elucidates a diverse pangenome and 15 lateral gene transfer events.</title>
        <authorList>
            <person name="Petersen C."/>
            <person name="Sorensen T."/>
            <person name="Nielsen M.R."/>
            <person name="Sondergaard T.E."/>
            <person name="Sorensen J.L."/>
            <person name="Fitzpatrick D.A."/>
            <person name="Frisvad J.C."/>
            <person name="Nielsen K.L."/>
        </authorList>
    </citation>
    <scope>NUCLEOTIDE SEQUENCE [LARGE SCALE GENOMIC DNA]</scope>
    <source>
        <strain evidence="10 11">IBT 35679</strain>
    </source>
</reference>
<feature type="compositionally biased region" description="Polar residues" evidence="7">
    <location>
        <begin position="327"/>
        <end position="355"/>
    </location>
</feature>
<evidence type="ECO:0000256" key="5">
    <source>
        <dbReference type="ARBA" id="ARBA00022777"/>
    </source>
</evidence>
<evidence type="ECO:0000313" key="11">
    <source>
        <dbReference type="Proteomes" id="UP001220324"/>
    </source>
</evidence>
<keyword evidence="5" id="KW-0418">Kinase</keyword>
<dbReference type="SMART" id="SM00448">
    <property type="entry name" value="REC"/>
    <property type="match status" value="1"/>
</dbReference>
<dbReference type="InterPro" id="IPR029016">
    <property type="entry name" value="GAF-like_dom_sf"/>
</dbReference>
<feature type="compositionally biased region" description="Low complexity" evidence="7">
    <location>
        <begin position="422"/>
        <end position="435"/>
    </location>
</feature>
<dbReference type="InterPro" id="IPR036890">
    <property type="entry name" value="HATPase_C_sf"/>
</dbReference>
<dbReference type="InterPro" id="IPR003594">
    <property type="entry name" value="HATPase_dom"/>
</dbReference>
<dbReference type="InterPro" id="IPR004358">
    <property type="entry name" value="Sig_transdc_His_kin-like_C"/>
</dbReference>
<dbReference type="PROSITE" id="PS50109">
    <property type="entry name" value="HIS_KIN"/>
    <property type="match status" value="1"/>
</dbReference>
<dbReference type="FunFam" id="1.10.287.130:FF:000023">
    <property type="entry name" value="Sensor histidine kinase/response regulator, putative"/>
    <property type="match status" value="1"/>
</dbReference>
<feature type="region of interest" description="Disordered" evidence="7">
    <location>
        <begin position="1028"/>
        <end position="1125"/>
    </location>
</feature>
<feature type="compositionally biased region" description="Polar residues" evidence="7">
    <location>
        <begin position="502"/>
        <end position="533"/>
    </location>
</feature>
<dbReference type="InterPro" id="IPR001789">
    <property type="entry name" value="Sig_transdc_resp-reg_receiver"/>
</dbReference>
<dbReference type="CDD" id="cd17546">
    <property type="entry name" value="REC_hyHK_CKI1_RcsC-like"/>
    <property type="match status" value="1"/>
</dbReference>
<evidence type="ECO:0000256" key="4">
    <source>
        <dbReference type="ARBA" id="ARBA00022679"/>
    </source>
</evidence>
<dbReference type="SMART" id="SM00388">
    <property type="entry name" value="HisKA"/>
    <property type="match status" value="1"/>
</dbReference>
<evidence type="ECO:0000256" key="2">
    <source>
        <dbReference type="ARBA" id="ARBA00012438"/>
    </source>
</evidence>
<dbReference type="SUPFAM" id="SSF55781">
    <property type="entry name" value="GAF domain-like"/>
    <property type="match status" value="1"/>
</dbReference>
<dbReference type="PRINTS" id="PR00344">
    <property type="entry name" value="BCTRLSENSOR"/>
</dbReference>
<dbReference type="InterPro" id="IPR003661">
    <property type="entry name" value="HisK_dim/P_dom"/>
</dbReference>
<dbReference type="Pfam" id="PF00072">
    <property type="entry name" value="Response_reg"/>
    <property type="match status" value="1"/>
</dbReference>
<dbReference type="PANTHER" id="PTHR43047:SF72">
    <property type="entry name" value="OSMOSENSING HISTIDINE PROTEIN KINASE SLN1"/>
    <property type="match status" value="1"/>
</dbReference>
<gene>
    <name evidence="10" type="ORF">N7494_006332</name>
</gene>
<dbReference type="Pfam" id="PF00512">
    <property type="entry name" value="HisKA"/>
    <property type="match status" value="1"/>
</dbReference>
<evidence type="ECO:0000259" key="8">
    <source>
        <dbReference type="PROSITE" id="PS50109"/>
    </source>
</evidence>
<accession>A0AAD6CXH9</accession>
<comment type="catalytic activity">
    <reaction evidence="1">
        <text>ATP + protein L-histidine = ADP + protein N-phospho-L-histidine.</text>
        <dbReference type="EC" id="2.7.13.3"/>
    </reaction>
</comment>
<dbReference type="SUPFAM" id="SSF55874">
    <property type="entry name" value="ATPase domain of HSP90 chaperone/DNA topoisomerase II/histidine kinase"/>
    <property type="match status" value="1"/>
</dbReference>
<evidence type="ECO:0000259" key="9">
    <source>
        <dbReference type="PROSITE" id="PS50110"/>
    </source>
</evidence>
<dbReference type="SUPFAM" id="SSF52172">
    <property type="entry name" value="CheY-like"/>
    <property type="match status" value="1"/>
</dbReference>
<feature type="domain" description="Response regulatory" evidence="9">
    <location>
        <begin position="1125"/>
        <end position="1255"/>
    </location>
</feature>
<dbReference type="EC" id="2.7.13.3" evidence="2"/>
<dbReference type="GO" id="GO:0005886">
    <property type="term" value="C:plasma membrane"/>
    <property type="evidence" value="ECO:0007669"/>
    <property type="project" value="TreeGrafter"/>
</dbReference>
<dbReference type="SUPFAM" id="SSF47384">
    <property type="entry name" value="Homodimeric domain of signal transducing histidine kinase"/>
    <property type="match status" value="1"/>
</dbReference>
<evidence type="ECO:0000256" key="7">
    <source>
        <dbReference type="SAM" id="MobiDB-lite"/>
    </source>
</evidence>
<dbReference type="Gene3D" id="1.10.287.130">
    <property type="match status" value="1"/>
</dbReference>
<dbReference type="SMART" id="SM00387">
    <property type="entry name" value="HATPase_c"/>
    <property type="match status" value="1"/>
</dbReference>
<feature type="region of interest" description="Disordered" evidence="7">
    <location>
        <begin position="248"/>
        <end position="362"/>
    </location>
</feature>
<organism evidence="10 11">
    <name type="scientific">Penicillium frequentans</name>
    <dbReference type="NCBI Taxonomy" id="3151616"/>
    <lineage>
        <taxon>Eukaryota</taxon>
        <taxon>Fungi</taxon>
        <taxon>Dikarya</taxon>
        <taxon>Ascomycota</taxon>
        <taxon>Pezizomycotina</taxon>
        <taxon>Eurotiomycetes</taxon>
        <taxon>Eurotiomycetidae</taxon>
        <taxon>Eurotiales</taxon>
        <taxon>Aspergillaceae</taxon>
        <taxon>Penicillium</taxon>
    </lineage>
</organism>
<feature type="compositionally biased region" description="Basic and acidic residues" evidence="7">
    <location>
        <begin position="248"/>
        <end position="285"/>
    </location>
</feature>
<proteinExistence type="predicted"/>
<dbReference type="InterPro" id="IPR005467">
    <property type="entry name" value="His_kinase_dom"/>
</dbReference>
<keyword evidence="4" id="KW-0808">Transferase</keyword>
<dbReference type="CDD" id="cd00082">
    <property type="entry name" value="HisKA"/>
    <property type="match status" value="1"/>
</dbReference>
<dbReference type="Gene3D" id="3.30.450.40">
    <property type="match status" value="1"/>
</dbReference>
<feature type="compositionally biased region" description="Basic and acidic residues" evidence="7">
    <location>
        <begin position="1079"/>
        <end position="1093"/>
    </location>
</feature>
<feature type="compositionally biased region" description="Basic and acidic residues" evidence="7">
    <location>
        <begin position="1028"/>
        <end position="1043"/>
    </location>
</feature>
<feature type="region of interest" description="Disordered" evidence="7">
    <location>
        <begin position="406"/>
        <end position="474"/>
    </location>
</feature>
<dbReference type="InterPro" id="IPR011006">
    <property type="entry name" value="CheY-like_superfamily"/>
</dbReference>
<dbReference type="PANTHER" id="PTHR43047">
    <property type="entry name" value="TWO-COMPONENT HISTIDINE PROTEIN KINASE"/>
    <property type="match status" value="1"/>
</dbReference>
<dbReference type="PROSITE" id="PS50110">
    <property type="entry name" value="RESPONSE_REGULATORY"/>
    <property type="match status" value="1"/>
</dbReference>
<protein>
    <recommendedName>
        <fullName evidence="2">histidine kinase</fullName>
        <ecNumber evidence="2">2.7.13.3</ecNumber>
    </recommendedName>
</protein>
<feature type="domain" description="Histidine kinase" evidence="8">
    <location>
        <begin position="626"/>
        <end position="870"/>
    </location>
</feature>
<dbReference type="GO" id="GO:0000155">
    <property type="term" value="F:phosphorelay sensor kinase activity"/>
    <property type="evidence" value="ECO:0007669"/>
    <property type="project" value="InterPro"/>
</dbReference>
<dbReference type="GO" id="GO:0009927">
    <property type="term" value="F:histidine phosphotransfer kinase activity"/>
    <property type="evidence" value="ECO:0007669"/>
    <property type="project" value="TreeGrafter"/>
</dbReference>
<keyword evidence="3 6" id="KW-0597">Phosphoprotein</keyword>
<dbReference type="Pfam" id="PF02518">
    <property type="entry name" value="HATPase_c"/>
    <property type="match status" value="1"/>
</dbReference>
<dbReference type="Gene3D" id="3.40.50.2300">
    <property type="match status" value="1"/>
</dbReference>
<evidence type="ECO:0000256" key="1">
    <source>
        <dbReference type="ARBA" id="ARBA00000085"/>
    </source>
</evidence>
<dbReference type="EMBL" id="JAQIZZ010000005">
    <property type="protein sequence ID" value="KAJ5541256.1"/>
    <property type="molecule type" value="Genomic_DNA"/>
</dbReference>
<keyword evidence="11" id="KW-1185">Reference proteome</keyword>
<evidence type="ECO:0000256" key="3">
    <source>
        <dbReference type="ARBA" id="ARBA00022553"/>
    </source>
</evidence>
<sequence length="1255" mass="138744">MAAVTGSGTHSRYRLAQEREFYKYIPSEDSASHYAPWDHDSNQKFVPQPSKDPALTSYAQLSALRLGTERALISLFDRTHQHVLAEATPTVSIVGGHTTNDAERLQLGCCVFPKERGLCYHVETSKSEDQENGRKDSALVSLDVAKDDRFYANRLQLLGPLSNVRFFAAVPILSPRNFRIGVVCVMDSKVRSSAPDSHALQFLNDMAATVMDHLEMKDIKRRNRRAEKMIVGLGSFVEGRSTLRDSWREANAQRDDSKQLGQSNEEKSGKEQEDMQKLAKETEKTSHKKLVVLEPPKNTNDTEKPDVEDTNDTQSDSAQSHQSSDSGNATPKQNEGENKQQQPGVQFSQNGTSVRSVRAGESLKDKTLPNSIRKILSRAANLLRESIGAEGVMFLDANSERFGSLVNQNNRRVSGPPRLKNSTSSSDESTDSAFSDSRRSSDAGQGSESDEHSGVSECLGFSSSGTSSADDEERVGHKIVVPEPLFTSLIRRYPRGKIFTYNASGTLSDSDDPTQSVSGSDRSGTSGNSTNVPSGKRRRKPAFQRDADDLITIFRGARNILLLPIWDSDRKRWFAGALAWTNEPDRIFTFENELVYISAFTNSIMAEVRRVDVEIAEKAKTNLVSSITHELRNPLHGILGTADILSDTAMNALQHGMVHTIESCGRTLLDTINNLLDLTFIDQYKKGGNTRKGRKSRTIPSREMSSYSRVSLDSVLEEVTECVFAGYCFYNHPQAPPPALTESSSRSAGQASKADAVGPRASQVTVIFDIEPDTEWDFYTHAGAWRLTQQAQKDEFQVTLTVKDTGKGIGAEYLQNGVFSPFSQEDPLASGSGLGLSIVHQAVGFLGGSIEIESTKGAGTTLSIHTPLVRPPTGSEASSSASLFHSLRRYTEDKTIGFLGFGQNLRSQRDTYLYSSLERMCHEWFGLEVTKVSPLEGKHSPFNFYLAVQTELDCEDVGGRNLFHLSQHLHKEGDWTSPVVVICQSPEEAHSMFVASKNRGDTTFFEFVSQPCGPRKLARALDMCIKRQRDKETGRRGSDEPTRWVEMPESSHLPVDLGPSDPPDDRMKISKRPTADTIGRGEREGKNSRRPSVEESQQPVQTGVPTQPTPPSNSGEGEPQPHKPAVLLVDDNDLNLQLLCAYAQKDGYEYMTAQNGREAVETYKNHPGKFQAIIIDISMPIMDGFEASRQIRRLEKEHRNQLSQTEQNAMPRIIIAALTGLDSAAAQKEALGSGIDSFLIKPIKRSEVQAILRRQ</sequence>
<feature type="region of interest" description="Disordered" evidence="7">
    <location>
        <begin position="502"/>
        <end position="542"/>
    </location>
</feature>
<comment type="caution">
    <text evidence="10">The sequence shown here is derived from an EMBL/GenBank/DDBJ whole genome shotgun (WGS) entry which is preliminary data.</text>
</comment>
<dbReference type="AlphaFoldDB" id="A0AAD6CXH9"/>
<dbReference type="InterPro" id="IPR036097">
    <property type="entry name" value="HisK_dim/P_sf"/>
</dbReference>